<dbReference type="RefSeq" id="WP_111171176.1">
    <property type="nucleotide sequence ID" value="NZ_POUA01000388.1"/>
</dbReference>
<accession>A0A2W2GQB2</accession>
<name>A0A2W2GQB2_9ACTN</name>
<gene>
    <name evidence="2" type="ORF">C1I98_32445</name>
</gene>
<organism evidence="2 3">
    <name type="scientific">Spongiactinospora gelatinilytica</name>
    <dbReference type="NCBI Taxonomy" id="2666298"/>
    <lineage>
        <taxon>Bacteria</taxon>
        <taxon>Bacillati</taxon>
        <taxon>Actinomycetota</taxon>
        <taxon>Actinomycetes</taxon>
        <taxon>Streptosporangiales</taxon>
        <taxon>Streptosporangiaceae</taxon>
        <taxon>Spongiactinospora</taxon>
    </lineage>
</organism>
<protein>
    <recommendedName>
        <fullName evidence="4">HTTM domain-containing protein</fullName>
    </recommendedName>
</protein>
<evidence type="ECO:0000313" key="3">
    <source>
        <dbReference type="Proteomes" id="UP000248544"/>
    </source>
</evidence>
<dbReference type="AlphaFoldDB" id="A0A2W2GQB2"/>
<keyword evidence="3" id="KW-1185">Reference proteome</keyword>
<proteinExistence type="predicted"/>
<feature type="transmembrane region" description="Helical" evidence="1">
    <location>
        <begin position="225"/>
        <end position="258"/>
    </location>
</feature>
<feature type="transmembrane region" description="Helical" evidence="1">
    <location>
        <begin position="61"/>
        <end position="84"/>
    </location>
</feature>
<feature type="transmembrane region" description="Helical" evidence="1">
    <location>
        <begin position="91"/>
        <end position="111"/>
    </location>
</feature>
<feature type="transmembrane region" description="Helical" evidence="1">
    <location>
        <begin position="145"/>
        <end position="163"/>
    </location>
</feature>
<feature type="transmembrane region" description="Helical" evidence="1">
    <location>
        <begin position="117"/>
        <end position="133"/>
    </location>
</feature>
<keyword evidence="1" id="KW-0472">Membrane</keyword>
<keyword evidence="1" id="KW-0812">Transmembrane</keyword>
<evidence type="ECO:0008006" key="4">
    <source>
        <dbReference type="Google" id="ProtNLM"/>
    </source>
</evidence>
<reference evidence="2 3" key="1">
    <citation type="submission" date="2018-01" db="EMBL/GenBank/DDBJ databases">
        <title>Draft genome sequence of Sphaerisporangium sp. 7K107.</title>
        <authorList>
            <person name="Sahin N."/>
            <person name="Saygin H."/>
            <person name="Ay H."/>
        </authorList>
    </citation>
    <scope>NUCLEOTIDE SEQUENCE [LARGE SCALE GENOMIC DNA]</scope>
    <source>
        <strain evidence="2 3">7K107</strain>
    </source>
</reference>
<dbReference type="EMBL" id="POUA01000388">
    <property type="protein sequence ID" value="PZG29074.1"/>
    <property type="molecule type" value="Genomic_DNA"/>
</dbReference>
<comment type="caution">
    <text evidence="2">The sequence shown here is derived from an EMBL/GenBank/DDBJ whole genome shotgun (WGS) entry which is preliminary data.</text>
</comment>
<dbReference type="Proteomes" id="UP000248544">
    <property type="component" value="Unassembled WGS sequence"/>
</dbReference>
<keyword evidence="1" id="KW-1133">Transmembrane helix</keyword>
<feature type="transmembrane region" description="Helical" evidence="1">
    <location>
        <begin position="20"/>
        <end position="41"/>
    </location>
</feature>
<evidence type="ECO:0000256" key="1">
    <source>
        <dbReference type="SAM" id="Phobius"/>
    </source>
</evidence>
<evidence type="ECO:0000313" key="2">
    <source>
        <dbReference type="EMBL" id="PZG29074.1"/>
    </source>
</evidence>
<sequence>MAGALTRWMFPQVAPRRVAVLRVLVYLFVPLDMLLFTAGVFQHPGNPGGYRPVLVARLLGLPAPTQGVVIAVFALVVIACLVAATGRLPRLAGYAVALGFGYWALMAMSFGKVDHDHLALLVALFALPSVGAVGERTSAEATGWAIRFVQIAVVATYFLSAYAKIRWGGWEWPNGATFQWAVTRRGTFVGHLAEQVPFLFHLGQWGLLIAETLSPVLLFLSGRALYAGVAFFAAFHLITWMSIAIHFLPLVVCLTAFLPLERLRLPGRLGFDRGIRKLGAGKAGAGSVPLG</sequence>